<dbReference type="GO" id="GO:0052621">
    <property type="term" value="F:diguanylate cyclase activity"/>
    <property type="evidence" value="ECO:0007669"/>
    <property type="project" value="UniProtKB-EC"/>
</dbReference>
<sequence>MIDIDYFKKVNDNYGHQAGDEVLRRVARLLQECIRPIDCAARYGGEEFAVCLYKMPLEGALLVAERIRACVEDYLFVVKDKELRVTVSIGMASFPLNGDTPESVVAEADQVLYAAKRAGRNCVLQAGVVYSGATSV</sequence>
<dbReference type="EC" id="2.7.7.65" evidence="1"/>
<dbReference type="KEGG" id="ifl:C1H71_19280"/>
<dbReference type="FunFam" id="3.30.70.270:FF:000001">
    <property type="entry name" value="Diguanylate cyclase domain protein"/>
    <property type="match status" value="1"/>
</dbReference>
<evidence type="ECO:0000259" key="3">
    <source>
        <dbReference type="PROSITE" id="PS50887"/>
    </source>
</evidence>
<dbReference type="RefSeq" id="WP_130107963.1">
    <property type="nucleotide sequence ID" value="NZ_CP025781.1"/>
</dbReference>
<evidence type="ECO:0000256" key="2">
    <source>
        <dbReference type="ARBA" id="ARBA00034247"/>
    </source>
</evidence>
<dbReference type="CDD" id="cd01949">
    <property type="entry name" value="GGDEF"/>
    <property type="match status" value="1"/>
</dbReference>
<gene>
    <name evidence="4" type="ORF">C1H71_19280</name>
</gene>
<dbReference type="EMBL" id="CP025781">
    <property type="protein sequence ID" value="QBC45458.1"/>
    <property type="molecule type" value="Genomic_DNA"/>
</dbReference>
<dbReference type="AlphaFoldDB" id="A0A7G3GE62"/>
<dbReference type="Pfam" id="PF00990">
    <property type="entry name" value="GGDEF"/>
    <property type="match status" value="1"/>
</dbReference>
<evidence type="ECO:0000313" key="4">
    <source>
        <dbReference type="EMBL" id="QBC45458.1"/>
    </source>
</evidence>
<dbReference type="PANTHER" id="PTHR45138:SF9">
    <property type="entry name" value="DIGUANYLATE CYCLASE DGCM-RELATED"/>
    <property type="match status" value="1"/>
</dbReference>
<dbReference type="InterPro" id="IPR000160">
    <property type="entry name" value="GGDEF_dom"/>
</dbReference>
<dbReference type="InterPro" id="IPR043128">
    <property type="entry name" value="Rev_trsase/Diguanyl_cyclase"/>
</dbReference>
<dbReference type="InterPro" id="IPR050469">
    <property type="entry name" value="Diguanylate_Cyclase"/>
</dbReference>
<evidence type="ECO:0000256" key="1">
    <source>
        <dbReference type="ARBA" id="ARBA00012528"/>
    </source>
</evidence>
<dbReference type="NCBIfam" id="TIGR00254">
    <property type="entry name" value="GGDEF"/>
    <property type="match status" value="1"/>
</dbReference>
<dbReference type="GO" id="GO:1902201">
    <property type="term" value="P:negative regulation of bacterial-type flagellum-dependent cell motility"/>
    <property type="evidence" value="ECO:0007669"/>
    <property type="project" value="TreeGrafter"/>
</dbReference>
<dbReference type="GO" id="GO:0005886">
    <property type="term" value="C:plasma membrane"/>
    <property type="evidence" value="ECO:0007669"/>
    <property type="project" value="TreeGrafter"/>
</dbReference>
<name>A0A7G3GE62_9NEIS</name>
<proteinExistence type="predicted"/>
<organism evidence="4 5">
    <name type="scientific">Iodobacter fluviatilis</name>
    <dbReference type="NCBI Taxonomy" id="537"/>
    <lineage>
        <taxon>Bacteria</taxon>
        <taxon>Pseudomonadati</taxon>
        <taxon>Pseudomonadota</taxon>
        <taxon>Betaproteobacteria</taxon>
        <taxon>Neisseriales</taxon>
        <taxon>Chitinibacteraceae</taxon>
        <taxon>Iodobacter</taxon>
    </lineage>
</organism>
<dbReference type="PROSITE" id="PS50887">
    <property type="entry name" value="GGDEF"/>
    <property type="match status" value="1"/>
</dbReference>
<dbReference type="InterPro" id="IPR029787">
    <property type="entry name" value="Nucleotide_cyclase"/>
</dbReference>
<dbReference type="Proteomes" id="UP000515917">
    <property type="component" value="Chromosome"/>
</dbReference>
<keyword evidence="5" id="KW-1185">Reference proteome</keyword>
<dbReference type="SUPFAM" id="SSF55073">
    <property type="entry name" value="Nucleotide cyclase"/>
    <property type="match status" value="1"/>
</dbReference>
<protein>
    <recommendedName>
        <fullName evidence="1">diguanylate cyclase</fullName>
        <ecNumber evidence="1">2.7.7.65</ecNumber>
    </recommendedName>
</protein>
<dbReference type="GO" id="GO:0043709">
    <property type="term" value="P:cell adhesion involved in single-species biofilm formation"/>
    <property type="evidence" value="ECO:0007669"/>
    <property type="project" value="TreeGrafter"/>
</dbReference>
<dbReference type="SMART" id="SM00267">
    <property type="entry name" value="GGDEF"/>
    <property type="match status" value="1"/>
</dbReference>
<dbReference type="PANTHER" id="PTHR45138">
    <property type="entry name" value="REGULATORY COMPONENTS OF SENSORY TRANSDUCTION SYSTEM"/>
    <property type="match status" value="1"/>
</dbReference>
<comment type="catalytic activity">
    <reaction evidence="2">
        <text>2 GTP = 3',3'-c-di-GMP + 2 diphosphate</text>
        <dbReference type="Rhea" id="RHEA:24898"/>
        <dbReference type="ChEBI" id="CHEBI:33019"/>
        <dbReference type="ChEBI" id="CHEBI:37565"/>
        <dbReference type="ChEBI" id="CHEBI:58805"/>
        <dbReference type="EC" id="2.7.7.65"/>
    </reaction>
</comment>
<reference evidence="4 5" key="1">
    <citation type="submission" date="2018-01" db="EMBL/GenBank/DDBJ databases">
        <title>Genome sequence of Iodobacter sp. strain PCH194 isolated from Indian Trans-Himalaya.</title>
        <authorList>
            <person name="Kumar V."/>
            <person name="Thakur V."/>
            <person name="Kumar S."/>
            <person name="Singh D."/>
        </authorList>
    </citation>
    <scope>NUCLEOTIDE SEQUENCE [LARGE SCALE GENOMIC DNA]</scope>
    <source>
        <strain evidence="4 5">PCH194</strain>
    </source>
</reference>
<feature type="domain" description="GGDEF" evidence="3">
    <location>
        <begin position="1"/>
        <end position="128"/>
    </location>
</feature>
<evidence type="ECO:0000313" key="5">
    <source>
        <dbReference type="Proteomes" id="UP000515917"/>
    </source>
</evidence>
<accession>A0A7G3GE62</accession>
<dbReference type="Gene3D" id="3.30.70.270">
    <property type="match status" value="1"/>
</dbReference>